<dbReference type="WBParaSite" id="OFLC_0000058701-mRNA-1">
    <property type="protein sequence ID" value="OFLC_0000058701-mRNA-1"/>
    <property type="gene ID" value="OFLC_0000058701"/>
</dbReference>
<gene>
    <name evidence="1" type="ORF">OFLC_LOCUS588</name>
</gene>
<keyword evidence="2" id="KW-1185">Reference proteome</keyword>
<name>A0A183GZC8_9BILA</name>
<dbReference type="Proteomes" id="UP000267606">
    <property type="component" value="Unassembled WGS sequence"/>
</dbReference>
<protein>
    <submittedName>
        <fullName evidence="1 3">Uncharacterized protein</fullName>
    </submittedName>
</protein>
<sequence>MWKTAARLNRSMYHLFSSFRCFGNHAENFMDQEGLHTSFFVNHRHPYERKRQRGSFDKDYERAARIAQRYTKCDNGTNTSMQIAQRVAYSLQYHRSRCPCSCRQFVYTDTISSSCTFSQSNDFW</sequence>
<organism evidence="3">
    <name type="scientific">Onchocerca flexuosa</name>
    <dbReference type="NCBI Taxonomy" id="387005"/>
    <lineage>
        <taxon>Eukaryota</taxon>
        <taxon>Metazoa</taxon>
        <taxon>Ecdysozoa</taxon>
        <taxon>Nematoda</taxon>
        <taxon>Chromadorea</taxon>
        <taxon>Rhabditida</taxon>
        <taxon>Spirurina</taxon>
        <taxon>Spiruromorpha</taxon>
        <taxon>Filarioidea</taxon>
        <taxon>Onchocercidae</taxon>
        <taxon>Onchocerca</taxon>
    </lineage>
</organism>
<evidence type="ECO:0000313" key="1">
    <source>
        <dbReference type="EMBL" id="VDO26326.1"/>
    </source>
</evidence>
<reference evidence="3" key="1">
    <citation type="submission" date="2016-06" db="UniProtKB">
        <authorList>
            <consortium name="WormBaseParasite"/>
        </authorList>
    </citation>
    <scope>IDENTIFICATION</scope>
</reference>
<evidence type="ECO:0000313" key="2">
    <source>
        <dbReference type="Proteomes" id="UP000267606"/>
    </source>
</evidence>
<dbReference type="EMBL" id="UZAJ01000205">
    <property type="protein sequence ID" value="VDO26326.1"/>
    <property type="molecule type" value="Genomic_DNA"/>
</dbReference>
<dbReference type="AlphaFoldDB" id="A0A183GZC8"/>
<evidence type="ECO:0000313" key="3">
    <source>
        <dbReference type="WBParaSite" id="OFLC_0000058701-mRNA-1"/>
    </source>
</evidence>
<proteinExistence type="predicted"/>
<reference evidence="1 2" key="2">
    <citation type="submission" date="2018-11" db="EMBL/GenBank/DDBJ databases">
        <authorList>
            <consortium name="Pathogen Informatics"/>
        </authorList>
    </citation>
    <scope>NUCLEOTIDE SEQUENCE [LARGE SCALE GENOMIC DNA]</scope>
</reference>
<accession>A0A183GZC8</accession>